<dbReference type="OrthoDB" id="9794382at2"/>
<dbReference type="RefSeq" id="WP_068556890.1">
    <property type="nucleotide sequence ID" value="NZ_LOEE01000047.1"/>
</dbReference>
<evidence type="ECO:0000256" key="2">
    <source>
        <dbReference type="ARBA" id="ARBA00021483"/>
    </source>
</evidence>
<gene>
    <name evidence="6" type="primary">cheW_3</name>
    <name evidence="6" type="ORF">AN619_21820</name>
</gene>
<dbReference type="InterPro" id="IPR036061">
    <property type="entry name" value="CheW-like_dom_sf"/>
</dbReference>
<protein>
    <recommendedName>
        <fullName evidence="2">Chemotaxis protein CheW</fullName>
    </recommendedName>
</protein>
<dbReference type="Proteomes" id="UP000070456">
    <property type="component" value="Unassembled WGS sequence"/>
</dbReference>
<dbReference type="PATRIC" id="fig|520762.4.peg.2412"/>
<dbReference type="GO" id="GO:0006935">
    <property type="term" value="P:chemotaxis"/>
    <property type="evidence" value="ECO:0007669"/>
    <property type="project" value="UniProtKB-KW"/>
</dbReference>
<organism evidence="6 7">
    <name type="scientific">Thermotalea metallivorans</name>
    <dbReference type="NCBI Taxonomy" id="520762"/>
    <lineage>
        <taxon>Bacteria</taxon>
        <taxon>Bacillati</taxon>
        <taxon>Bacillota</taxon>
        <taxon>Clostridia</taxon>
        <taxon>Peptostreptococcales</taxon>
        <taxon>Thermotaleaceae</taxon>
        <taxon>Thermotalea</taxon>
    </lineage>
</organism>
<keyword evidence="4" id="KW-0145">Chemotaxis</keyword>
<sequence>MAAERQYIIFQLGSEECGIDIMHVREITKLKETTKIPNVPDFIDGVINLRGSIIPLINLKKRFNLEETEVKKNSRIIIVTIGEKQVGFIVDDASQVVTLKEEDIENPPNF</sequence>
<dbReference type="AlphaFoldDB" id="A0A140L2A0"/>
<dbReference type="PANTHER" id="PTHR22617">
    <property type="entry name" value="CHEMOTAXIS SENSOR HISTIDINE KINASE-RELATED"/>
    <property type="match status" value="1"/>
</dbReference>
<proteinExistence type="predicted"/>
<dbReference type="InterPro" id="IPR039315">
    <property type="entry name" value="CheW"/>
</dbReference>
<feature type="domain" description="CheW-like" evidence="5">
    <location>
        <begin position="4"/>
        <end position="110"/>
    </location>
</feature>
<comment type="caution">
    <text evidence="6">The sequence shown here is derived from an EMBL/GenBank/DDBJ whole genome shotgun (WGS) entry which is preliminary data.</text>
</comment>
<evidence type="ECO:0000313" key="7">
    <source>
        <dbReference type="Proteomes" id="UP000070456"/>
    </source>
</evidence>
<keyword evidence="3" id="KW-0963">Cytoplasm</keyword>
<dbReference type="Gene3D" id="2.30.30.40">
    <property type="entry name" value="SH3 Domains"/>
    <property type="match status" value="1"/>
</dbReference>
<accession>A0A140L2A0</accession>
<evidence type="ECO:0000259" key="5">
    <source>
        <dbReference type="PROSITE" id="PS50851"/>
    </source>
</evidence>
<keyword evidence="7" id="KW-1185">Reference proteome</keyword>
<dbReference type="EMBL" id="LOEE01000047">
    <property type="protein sequence ID" value="KXG74675.1"/>
    <property type="molecule type" value="Genomic_DNA"/>
</dbReference>
<dbReference type="PANTHER" id="PTHR22617:SF23">
    <property type="entry name" value="CHEMOTAXIS PROTEIN CHEW"/>
    <property type="match status" value="1"/>
</dbReference>
<dbReference type="GO" id="GO:0005829">
    <property type="term" value="C:cytosol"/>
    <property type="evidence" value="ECO:0007669"/>
    <property type="project" value="TreeGrafter"/>
</dbReference>
<dbReference type="FunFam" id="2.40.50.180:FF:000002">
    <property type="entry name" value="Chemotaxis protein CheW"/>
    <property type="match status" value="1"/>
</dbReference>
<dbReference type="SUPFAM" id="SSF50341">
    <property type="entry name" value="CheW-like"/>
    <property type="match status" value="1"/>
</dbReference>
<dbReference type="Pfam" id="PF01584">
    <property type="entry name" value="CheW"/>
    <property type="match status" value="1"/>
</dbReference>
<dbReference type="STRING" id="520762.AN619_21820"/>
<evidence type="ECO:0000256" key="3">
    <source>
        <dbReference type="ARBA" id="ARBA00022490"/>
    </source>
</evidence>
<reference evidence="6 7" key="1">
    <citation type="submission" date="2015-12" db="EMBL/GenBank/DDBJ databases">
        <title>Draft genome sequence of the thermoanaerobe Thermotalea metallivorans, an isolate from the runoff channel of the Great Artesian Basin, Australia.</title>
        <authorList>
            <person name="Patel B.K."/>
        </authorList>
    </citation>
    <scope>NUCLEOTIDE SEQUENCE [LARGE SCALE GENOMIC DNA]</scope>
    <source>
        <strain evidence="6 7">B2-1</strain>
    </source>
</reference>
<evidence type="ECO:0000313" key="6">
    <source>
        <dbReference type="EMBL" id="KXG74675.1"/>
    </source>
</evidence>
<dbReference type="GO" id="GO:0007165">
    <property type="term" value="P:signal transduction"/>
    <property type="evidence" value="ECO:0007669"/>
    <property type="project" value="InterPro"/>
</dbReference>
<dbReference type="InterPro" id="IPR002545">
    <property type="entry name" value="CheW-lke_dom"/>
</dbReference>
<evidence type="ECO:0000256" key="1">
    <source>
        <dbReference type="ARBA" id="ARBA00004496"/>
    </source>
</evidence>
<evidence type="ECO:0000256" key="4">
    <source>
        <dbReference type="ARBA" id="ARBA00022500"/>
    </source>
</evidence>
<dbReference type="SMART" id="SM00260">
    <property type="entry name" value="CheW"/>
    <property type="match status" value="1"/>
</dbReference>
<name>A0A140L2A0_9FIRM</name>
<dbReference type="PROSITE" id="PS50851">
    <property type="entry name" value="CHEW"/>
    <property type="match status" value="1"/>
</dbReference>
<comment type="subcellular location">
    <subcellularLocation>
        <location evidence="1">Cytoplasm</location>
    </subcellularLocation>
</comment>
<dbReference type="Gene3D" id="2.40.50.180">
    <property type="entry name" value="CheA-289, Domain 4"/>
    <property type="match status" value="1"/>
</dbReference>